<reference evidence="15" key="1">
    <citation type="journal article" date="2019" name="Int. J. Syst. Evol. Microbiol.">
        <title>The Global Catalogue of Microorganisms (GCM) 10K type strain sequencing project: providing services to taxonomists for standard genome sequencing and annotation.</title>
        <authorList>
            <consortium name="The Broad Institute Genomics Platform"/>
            <consortium name="The Broad Institute Genome Sequencing Center for Infectious Disease"/>
            <person name="Wu L."/>
            <person name="Ma J."/>
        </authorList>
    </citation>
    <scope>NUCLEOTIDE SEQUENCE [LARGE SCALE GENOMIC DNA]</scope>
    <source>
        <strain evidence="15">JCM 31921</strain>
    </source>
</reference>
<evidence type="ECO:0000256" key="9">
    <source>
        <dbReference type="ARBA" id="ARBA00049563"/>
    </source>
</evidence>
<organism evidence="14 15">
    <name type="scientific">Rurimicrobium arvi</name>
    <dbReference type="NCBI Taxonomy" id="2049916"/>
    <lineage>
        <taxon>Bacteria</taxon>
        <taxon>Pseudomonadati</taxon>
        <taxon>Bacteroidota</taxon>
        <taxon>Chitinophagia</taxon>
        <taxon>Chitinophagales</taxon>
        <taxon>Chitinophagaceae</taxon>
        <taxon>Rurimicrobium</taxon>
    </lineage>
</organism>
<evidence type="ECO:0000256" key="1">
    <source>
        <dbReference type="ARBA" id="ARBA00001946"/>
    </source>
</evidence>
<keyword evidence="4 10" id="KW-0808">Transferase</keyword>
<comment type="cofactor">
    <cofactor evidence="1 10">
        <name>Mg(2+)</name>
        <dbReference type="ChEBI" id="CHEBI:18420"/>
    </cofactor>
</comment>
<keyword evidence="5 10" id="KW-0819">tRNA processing</keyword>
<dbReference type="Gene3D" id="3.40.50.300">
    <property type="entry name" value="P-loop containing nucleotide triphosphate hydrolases"/>
    <property type="match status" value="1"/>
</dbReference>
<feature type="region of interest" description="Interaction with substrate tRNA" evidence="10">
    <location>
        <begin position="36"/>
        <end position="39"/>
    </location>
</feature>
<proteinExistence type="inferred from homology"/>
<dbReference type="Pfam" id="PF01715">
    <property type="entry name" value="IPPT"/>
    <property type="match status" value="1"/>
</dbReference>
<evidence type="ECO:0000256" key="2">
    <source>
        <dbReference type="ARBA" id="ARBA00003213"/>
    </source>
</evidence>
<keyword evidence="7 10" id="KW-0067">ATP-binding</keyword>
<evidence type="ECO:0000256" key="8">
    <source>
        <dbReference type="ARBA" id="ARBA00022842"/>
    </source>
</evidence>
<accession>A0ABP8MKQ3</accession>
<evidence type="ECO:0000256" key="5">
    <source>
        <dbReference type="ARBA" id="ARBA00022694"/>
    </source>
</evidence>
<evidence type="ECO:0000256" key="3">
    <source>
        <dbReference type="ARBA" id="ARBA00005842"/>
    </source>
</evidence>
<dbReference type="HAMAP" id="MF_00185">
    <property type="entry name" value="IPP_trans"/>
    <property type="match status" value="1"/>
</dbReference>
<dbReference type="PANTHER" id="PTHR11088:SF60">
    <property type="entry name" value="TRNA DIMETHYLALLYLTRANSFERASE"/>
    <property type="match status" value="1"/>
</dbReference>
<comment type="similarity">
    <text evidence="3 10 13">Belongs to the IPP transferase family.</text>
</comment>
<dbReference type="InterPro" id="IPR018022">
    <property type="entry name" value="IPT"/>
</dbReference>
<comment type="catalytic activity">
    <reaction evidence="9 10 11">
        <text>adenosine(37) in tRNA + dimethylallyl diphosphate = N(6)-dimethylallyladenosine(37) in tRNA + diphosphate</text>
        <dbReference type="Rhea" id="RHEA:26482"/>
        <dbReference type="Rhea" id="RHEA-COMP:10162"/>
        <dbReference type="Rhea" id="RHEA-COMP:10375"/>
        <dbReference type="ChEBI" id="CHEBI:33019"/>
        <dbReference type="ChEBI" id="CHEBI:57623"/>
        <dbReference type="ChEBI" id="CHEBI:74411"/>
        <dbReference type="ChEBI" id="CHEBI:74415"/>
        <dbReference type="EC" id="2.5.1.75"/>
    </reaction>
</comment>
<keyword evidence="15" id="KW-1185">Reference proteome</keyword>
<sequence length="304" mass="34200">MPKPLLIVIAGPTGVGKTRLAIELASHFHTEVISADSRQCYQGMVIGTAQPDAGERAAVPHHFIDCANPAEPLTAADFERFATDLLSKLFANHKVVVLCGGTGLYIKAVCDGLDEMPEVPDHFVQAVDMLYKTEGIAGLQQAIRTEDPEYHSEEMNNPARLMRALSFIRATGESITRFRTGVKKERPFNILKIGLEMPRAILYQRINLRVDQMMDAGLEAEVRALVPLRGLKNLNTVGYAELFDYFDGKLSLSEAIEKIRQHSRNYAKRQLTWFKKDSRFLWKDARSPYTLNEIIHLAEKQMAE</sequence>
<dbReference type="EC" id="2.5.1.75" evidence="10"/>
<evidence type="ECO:0000313" key="14">
    <source>
        <dbReference type="EMBL" id="GAA4451133.1"/>
    </source>
</evidence>
<keyword evidence="6 10" id="KW-0547">Nucleotide-binding</keyword>
<dbReference type="Gene3D" id="1.10.20.140">
    <property type="match status" value="1"/>
</dbReference>
<feature type="binding site" evidence="10">
    <location>
        <begin position="13"/>
        <end position="18"/>
    </location>
    <ligand>
        <name>substrate</name>
    </ligand>
</feature>
<evidence type="ECO:0000256" key="13">
    <source>
        <dbReference type="RuleBase" id="RU003785"/>
    </source>
</evidence>
<comment type="subunit">
    <text evidence="10">Monomer.</text>
</comment>
<evidence type="ECO:0000256" key="12">
    <source>
        <dbReference type="RuleBase" id="RU003784"/>
    </source>
</evidence>
<dbReference type="Proteomes" id="UP001501410">
    <property type="component" value="Unassembled WGS sequence"/>
</dbReference>
<name>A0ABP8MKQ3_9BACT</name>
<protein>
    <recommendedName>
        <fullName evidence="10">tRNA dimethylallyltransferase</fullName>
        <ecNumber evidence="10">2.5.1.75</ecNumber>
    </recommendedName>
    <alternativeName>
        <fullName evidence="10">Dimethylallyl diphosphate:tRNA dimethylallyltransferase</fullName>
        <shortName evidence="10">DMAPP:tRNA dimethylallyltransferase</shortName>
        <shortName evidence="10">DMATase</shortName>
    </alternativeName>
    <alternativeName>
        <fullName evidence="10">Isopentenyl-diphosphate:tRNA isopentenyltransferase</fullName>
        <shortName evidence="10">IPP transferase</shortName>
        <shortName evidence="10">IPPT</shortName>
        <shortName evidence="10">IPTase</shortName>
    </alternativeName>
</protein>
<gene>
    <name evidence="10 14" type="primary">miaA</name>
    <name evidence="14" type="ORF">GCM10023092_08270</name>
</gene>
<dbReference type="InterPro" id="IPR039657">
    <property type="entry name" value="Dimethylallyltransferase"/>
</dbReference>
<comment type="caution">
    <text evidence="14">The sequence shown here is derived from an EMBL/GenBank/DDBJ whole genome shotgun (WGS) entry which is preliminary data.</text>
</comment>
<comment type="caution">
    <text evidence="10">Lacks conserved residue(s) required for the propagation of feature annotation.</text>
</comment>
<dbReference type="NCBIfam" id="TIGR00174">
    <property type="entry name" value="miaA"/>
    <property type="match status" value="1"/>
</dbReference>
<evidence type="ECO:0000313" key="15">
    <source>
        <dbReference type="Proteomes" id="UP001501410"/>
    </source>
</evidence>
<dbReference type="EMBL" id="BAABEZ010000004">
    <property type="protein sequence ID" value="GAA4451133.1"/>
    <property type="molecule type" value="Genomic_DNA"/>
</dbReference>
<keyword evidence="8 10" id="KW-0460">Magnesium</keyword>
<evidence type="ECO:0000256" key="10">
    <source>
        <dbReference type="HAMAP-Rule" id="MF_00185"/>
    </source>
</evidence>
<comment type="function">
    <text evidence="2 10 12">Catalyzes the transfer of a dimethylallyl group onto the adenine at position 37 in tRNAs that read codons beginning with uridine, leading to the formation of N6-(dimethylallyl)adenosine (i(6)A).</text>
</comment>
<evidence type="ECO:0000256" key="11">
    <source>
        <dbReference type="RuleBase" id="RU003783"/>
    </source>
</evidence>
<evidence type="ECO:0000256" key="4">
    <source>
        <dbReference type="ARBA" id="ARBA00022679"/>
    </source>
</evidence>
<evidence type="ECO:0000256" key="6">
    <source>
        <dbReference type="ARBA" id="ARBA00022741"/>
    </source>
</evidence>
<evidence type="ECO:0000256" key="7">
    <source>
        <dbReference type="ARBA" id="ARBA00022840"/>
    </source>
</evidence>
<feature type="binding site" evidence="10">
    <location>
        <begin position="11"/>
        <end position="18"/>
    </location>
    <ligand>
        <name>ATP</name>
        <dbReference type="ChEBI" id="CHEBI:30616"/>
    </ligand>
</feature>
<dbReference type="SUPFAM" id="SSF52540">
    <property type="entry name" value="P-loop containing nucleoside triphosphate hydrolases"/>
    <property type="match status" value="2"/>
</dbReference>
<dbReference type="InterPro" id="IPR027417">
    <property type="entry name" value="P-loop_NTPase"/>
</dbReference>
<dbReference type="RefSeq" id="WP_344822975.1">
    <property type="nucleotide sequence ID" value="NZ_BAABEZ010000004.1"/>
</dbReference>
<feature type="site" description="Interaction with substrate tRNA" evidence="10">
    <location>
        <position position="102"/>
    </location>
</feature>
<dbReference type="PANTHER" id="PTHR11088">
    <property type="entry name" value="TRNA DIMETHYLALLYLTRANSFERASE"/>
    <property type="match status" value="1"/>
</dbReference>